<dbReference type="AlphaFoldDB" id="A0A318XW94"/>
<reference evidence="4 5" key="1">
    <citation type="submission" date="2018-06" db="EMBL/GenBank/DDBJ databases">
        <title>Genomic Encyclopedia of Type Strains, Phase I: the one thousand microbial genomes (KMG-I) project.</title>
        <authorList>
            <person name="Kyrpides N."/>
        </authorList>
    </citation>
    <scope>NUCLEOTIDE SEQUENCE [LARGE SCALE GENOMIC DNA]</scope>
    <source>
        <strain evidence="4 5">DSM 19573</strain>
    </source>
</reference>
<evidence type="ECO:0000313" key="5">
    <source>
        <dbReference type="Proteomes" id="UP000248132"/>
    </source>
</evidence>
<sequence length="251" mass="28443">MTNKELYDTIFVRKSVRKYDMTPLTDEIIYGIKEYASKLKPLDGSIRYSLSFLGEKDARFVIPTKLAPHYLCLYSEKKDGYLMNAGFLLQQVDLYMSATGLGSCWLGFFKPKKEQDAKDGLDFIIMLAFGKPAEQLHRKSISEFSRKSFKDITSIEGAEKLLEPVRLAPSATNSQPWFFSGALNEITVSRKKLSMLKASLLGRFNQMDIGIALCHLWLSLDNEGKAAVFEDNNSDVPEGYEFMAKVKVKDK</sequence>
<dbReference type="InterPro" id="IPR000415">
    <property type="entry name" value="Nitroreductase-like"/>
</dbReference>
<dbReference type="Gene3D" id="3.40.109.30">
    <property type="entry name" value="putative nitroreductase (tm1586), domain 2"/>
    <property type="match status" value="1"/>
</dbReference>
<dbReference type="SUPFAM" id="SSF55469">
    <property type="entry name" value="FMN-dependent nitroreductase-like"/>
    <property type="match status" value="1"/>
</dbReference>
<proteinExistence type="inferred from homology"/>
<evidence type="ECO:0000256" key="2">
    <source>
        <dbReference type="ARBA" id="ARBA00023002"/>
    </source>
</evidence>
<dbReference type="EMBL" id="QKMR01000014">
    <property type="protein sequence ID" value="PYG87067.1"/>
    <property type="molecule type" value="Genomic_DNA"/>
</dbReference>
<feature type="domain" description="Putative nitroreductase TM1586" evidence="3">
    <location>
        <begin position="5"/>
        <end position="219"/>
    </location>
</feature>
<comment type="caution">
    <text evidence="4">The sequence shown here is derived from an EMBL/GenBank/DDBJ whole genome shotgun (WGS) entry which is preliminary data.</text>
</comment>
<dbReference type="RefSeq" id="WP_110462465.1">
    <property type="nucleotide sequence ID" value="NZ_QKMR01000014.1"/>
</dbReference>
<dbReference type="GO" id="GO:0016491">
    <property type="term" value="F:oxidoreductase activity"/>
    <property type="evidence" value="ECO:0007669"/>
    <property type="project" value="UniProtKB-KW"/>
</dbReference>
<comment type="similarity">
    <text evidence="1">Belongs to the nitroreductase family.</text>
</comment>
<dbReference type="OrthoDB" id="9814075at2"/>
<dbReference type="InterPro" id="IPR029478">
    <property type="entry name" value="TM1586_NiRdase"/>
</dbReference>
<dbReference type="PANTHER" id="PTHR43673">
    <property type="entry name" value="NAD(P)H NITROREDUCTASE YDGI-RELATED"/>
    <property type="match status" value="1"/>
</dbReference>
<organism evidence="4 5">
    <name type="scientific">Ruminiclostridium sufflavum DSM 19573</name>
    <dbReference type="NCBI Taxonomy" id="1121337"/>
    <lineage>
        <taxon>Bacteria</taxon>
        <taxon>Bacillati</taxon>
        <taxon>Bacillota</taxon>
        <taxon>Clostridia</taxon>
        <taxon>Eubacteriales</taxon>
        <taxon>Oscillospiraceae</taxon>
        <taxon>Ruminiclostridium</taxon>
    </lineage>
</organism>
<dbReference type="Proteomes" id="UP000248132">
    <property type="component" value="Unassembled WGS sequence"/>
</dbReference>
<keyword evidence="2" id="KW-0560">Oxidoreductase</keyword>
<keyword evidence="5" id="KW-1185">Reference proteome</keyword>
<evidence type="ECO:0000256" key="1">
    <source>
        <dbReference type="ARBA" id="ARBA00007118"/>
    </source>
</evidence>
<evidence type="ECO:0000259" key="3">
    <source>
        <dbReference type="Pfam" id="PF14512"/>
    </source>
</evidence>
<dbReference type="Gene3D" id="3.40.109.10">
    <property type="entry name" value="NADH Oxidase"/>
    <property type="match status" value="1"/>
</dbReference>
<accession>A0A318XW94</accession>
<dbReference type="Pfam" id="PF14512">
    <property type="entry name" value="TM1586_NiRdase"/>
    <property type="match status" value="1"/>
</dbReference>
<protein>
    <submittedName>
        <fullName evidence="4">Nitroreductase</fullName>
    </submittedName>
</protein>
<gene>
    <name evidence="4" type="ORF">LY28_02450</name>
</gene>
<dbReference type="PANTHER" id="PTHR43673:SF10">
    <property type="entry name" value="NADH DEHYDROGENASE_NAD(P)H NITROREDUCTASE XCC3605-RELATED"/>
    <property type="match status" value="1"/>
</dbReference>
<evidence type="ECO:0000313" key="4">
    <source>
        <dbReference type="EMBL" id="PYG87067.1"/>
    </source>
</evidence>
<name>A0A318XW94_9FIRM</name>